<dbReference type="EMBL" id="AMQN01022110">
    <property type="status" value="NOT_ANNOTATED_CDS"/>
    <property type="molecule type" value="Genomic_DNA"/>
</dbReference>
<dbReference type="EMBL" id="KB299639">
    <property type="protein sequence ID" value="ELU07703.1"/>
    <property type="molecule type" value="Genomic_DNA"/>
</dbReference>
<protein>
    <submittedName>
        <fullName evidence="1 2">Uncharacterized protein</fullName>
    </submittedName>
</protein>
<dbReference type="EnsemblMetazoa" id="CapteT199324">
    <property type="protein sequence ID" value="CapteP199324"/>
    <property type="gene ID" value="CapteG199324"/>
</dbReference>
<keyword evidence="3" id="KW-1185">Reference proteome</keyword>
<evidence type="ECO:0000313" key="2">
    <source>
        <dbReference type="EnsemblMetazoa" id="CapteP199324"/>
    </source>
</evidence>
<sequence length="203" mass="23154">MACGREERSDCCDSKTKSDQYGECIDESFEYTRNEEENDRTGDAGTEYGGANVDNANQWIVHWNPVVSKLNEMRPDPPACIAHTSMFADLCLKLHVLKVAHVISSKQHFNISTGLWDFGGWSKHMPVQKDDKKLQRNRQIQHNINEDNAQHSRDSAGYLTGLSLKPKLPATCSCDIPWTNDQFIVDFNTILFCKHEIKVYEQC</sequence>
<reference evidence="3" key="1">
    <citation type="submission" date="2012-12" db="EMBL/GenBank/DDBJ databases">
        <authorList>
            <person name="Hellsten U."/>
            <person name="Grimwood J."/>
            <person name="Chapman J.A."/>
            <person name="Shapiro H."/>
            <person name="Aerts A."/>
            <person name="Otillar R.P."/>
            <person name="Terry A.Y."/>
            <person name="Boore J.L."/>
            <person name="Simakov O."/>
            <person name="Marletaz F."/>
            <person name="Cho S.-J."/>
            <person name="Edsinger-Gonzales E."/>
            <person name="Havlak P."/>
            <person name="Kuo D.-H."/>
            <person name="Larsson T."/>
            <person name="Lv J."/>
            <person name="Arendt D."/>
            <person name="Savage R."/>
            <person name="Osoegawa K."/>
            <person name="de Jong P."/>
            <person name="Lindberg D.R."/>
            <person name="Seaver E.C."/>
            <person name="Weisblat D.A."/>
            <person name="Putnam N.H."/>
            <person name="Grigoriev I.V."/>
            <person name="Rokhsar D.S."/>
        </authorList>
    </citation>
    <scope>NUCLEOTIDE SEQUENCE</scope>
    <source>
        <strain evidence="3">I ESC-2004</strain>
    </source>
</reference>
<dbReference type="HOGENOM" id="CLU_1350038_0_0_1"/>
<name>R7UNM9_CAPTE</name>
<evidence type="ECO:0000313" key="3">
    <source>
        <dbReference type="Proteomes" id="UP000014760"/>
    </source>
</evidence>
<accession>R7UNM9</accession>
<organism evidence="1">
    <name type="scientific">Capitella teleta</name>
    <name type="common">Polychaete worm</name>
    <dbReference type="NCBI Taxonomy" id="283909"/>
    <lineage>
        <taxon>Eukaryota</taxon>
        <taxon>Metazoa</taxon>
        <taxon>Spiralia</taxon>
        <taxon>Lophotrochozoa</taxon>
        <taxon>Annelida</taxon>
        <taxon>Polychaeta</taxon>
        <taxon>Sedentaria</taxon>
        <taxon>Scolecida</taxon>
        <taxon>Capitellidae</taxon>
        <taxon>Capitella</taxon>
    </lineage>
</organism>
<dbReference type="EMBL" id="AMQN01022111">
    <property type="status" value="NOT_ANNOTATED_CDS"/>
    <property type="molecule type" value="Genomic_DNA"/>
</dbReference>
<dbReference type="Proteomes" id="UP000014760">
    <property type="component" value="Unassembled WGS sequence"/>
</dbReference>
<gene>
    <name evidence="1" type="ORF">CAPTEDRAFT_199324</name>
</gene>
<reference evidence="1 3" key="2">
    <citation type="journal article" date="2013" name="Nature">
        <title>Insights into bilaterian evolution from three spiralian genomes.</title>
        <authorList>
            <person name="Simakov O."/>
            <person name="Marletaz F."/>
            <person name="Cho S.J."/>
            <person name="Edsinger-Gonzales E."/>
            <person name="Havlak P."/>
            <person name="Hellsten U."/>
            <person name="Kuo D.H."/>
            <person name="Larsson T."/>
            <person name="Lv J."/>
            <person name="Arendt D."/>
            <person name="Savage R."/>
            <person name="Osoegawa K."/>
            <person name="de Jong P."/>
            <person name="Grimwood J."/>
            <person name="Chapman J.A."/>
            <person name="Shapiro H."/>
            <person name="Aerts A."/>
            <person name="Otillar R.P."/>
            <person name="Terry A.Y."/>
            <person name="Boore J.L."/>
            <person name="Grigoriev I.V."/>
            <person name="Lindberg D.R."/>
            <person name="Seaver E.C."/>
            <person name="Weisblat D.A."/>
            <person name="Putnam N.H."/>
            <person name="Rokhsar D.S."/>
        </authorList>
    </citation>
    <scope>NUCLEOTIDE SEQUENCE</scope>
    <source>
        <strain evidence="1 3">I ESC-2004</strain>
    </source>
</reference>
<reference evidence="2" key="3">
    <citation type="submission" date="2015-06" db="UniProtKB">
        <authorList>
            <consortium name="EnsemblMetazoa"/>
        </authorList>
    </citation>
    <scope>IDENTIFICATION</scope>
</reference>
<dbReference type="AlphaFoldDB" id="R7UNM9"/>
<dbReference type="EMBL" id="AMQN01022112">
    <property type="status" value="NOT_ANNOTATED_CDS"/>
    <property type="molecule type" value="Genomic_DNA"/>
</dbReference>
<evidence type="ECO:0000313" key="1">
    <source>
        <dbReference type="EMBL" id="ELU07703.1"/>
    </source>
</evidence>
<proteinExistence type="predicted"/>